<protein>
    <submittedName>
        <fullName evidence="3">Uncharacterized protein</fullName>
    </submittedName>
</protein>
<dbReference type="Proteomes" id="UP000188320">
    <property type="component" value="Unassembled WGS sequence"/>
</dbReference>
<comment type="caution">
    <text evidence="3">The sequence shown here is derived from an EMBL/GenBank/DDBJ whole genome shotgun (WGS) entry which is preliminary data.</text>
</comment>
<evidence type="ECO:0000313" key="4">
    <source>
        <dbReference type="Proteomes" id="UP000188320"/>
    </source>
</evidence>
<keyword evidence="2" id="KW-1133">Transmembrane helix</keyword>
<keyword evidence="2" id="KW-0812">Transmembrane</keyword>
<gene>
    <name evidence="3" type="ORF">AX774_g6302</name>
</gene>
<reference evidence="4" key="1">
    <citation type="submission" date="2017-01" db="EMBL/GenBank/DDBJ databases">
        <authorList>
            <person name="Wang Y."/>
            <person name="White M."/>
            <person name="Kvist S."/>
            <person name="Moncalvo J.-M."/>
        </authorList>
    </citation>
    <scope>NUCLEOTIDE SEQUENCE [LARGE SCALE GENOMIC DNA]</scope>
    <source>
        <strain evidence="4">COL-18-3</strain>
    </source>
</reference>
<name>A0A1R1PH45_ZANCU</name>
<keyword evidence="2" id="KW-0472">Membrane</keyword>
<dbReference type="AlphaFoldDB" id="A0A1R1PH45"/>
<proteinExistence type="predicted"/>
<feature type="compositionally biased region" description="Basic residues" evidence="1">
    <location>
        <begin position="15"/>
        <end position="27"/>
    </location>
</feature>
<feature type="transmembrane region" description="Helical" evidence="2">
    <location>
        <begin position="52"/>
        <end position="73"/>
    </location>
</feature>
<dbReference type="EMBL" id="LSSK01001247">
    <property type="protein sequence ID" value="OMH80268.1"/>
    <property type="molecule type" value="Genomic_DNA"/>
</dbReference>
<organism evidence="3 4">
    <name type="scientific">Zancudomyces culisetae</name>
    <name type="common">Gut fungus</name>
    <name type="synonym">Smittium culisetae</name>
    <dbReference type="NCBI Taxonomy" id="1213189"/>
    <lineage>
        <taxon>Eukaryota</taxon>
        <taxon>Fungi</taxon>
        <taxon>Fungi incertae sedis</taxon>
        <taxon>Zoopagomycota</taxon>
        <taxon>Kickxellomycotina</taxon>
        <taxon>Harpellomycetes</taxon>
        <taxon>Harpellales</taxon>
        <taxon>Legeriomycetaceae</taxon>
        <taxon>Zancudomyces</taxon>
    </lineage>
</organism>
<feature type="region of interest" description="Disordered" evidence="1">
    <location>
        <begin position="1"/>
        <end position="44"/>
    </location>
</feature>
<accession>A0A1R1PH45</accession>
<evidence type="ECO:0000256" key="1">
    <source>
        <dbReference type="SAM" id="MobiDB-lite"/>
    </source>
</evidence>
<keyword evidence="4" id="KW-1185">Reference proteome</keyword>
<sequence>MGDENTEKPVNNRHIQAKKNKNGRKRSTLLPGFSSRISRPMEPPKESRFHTLEIRICLLLLFIFFPLMVYTGAKVSGAGNKKLYSEISEKLSDGWRGGERNERED</sequence>
<evidence type="ECO:0000256" key="2">
    <source>
        <dbReference type="SAM" id="Phobius"/>
    </source>
</evidence>
<evidence type="ECO:0000313" key="3">
    <source>
        <dbReference type="EMBL" id="OMH80268.1"/>
    </source>
</evidence>